<sequence>MEPYYRIGKDKTEFDISVKYTGEEIMKMDVAEIYHIYKIYIPLIDGKLCGKIMIILYNESFPGTKKYIKVFKFFRI</sequence>
<name>A0A6C0EC21_9ZZZZ</name>
<accession>A0A6C0EC21</accession>
<protein>
    <submittedName>
        <fullName evidence="1">Uncharacterized protein</fullName>
    </submittedName>
</protein>
<evidence type="ECO:0000313" key="1">
    <source>
        <dbReference type="EMBL" id="QHT25819.1"/>
    </source>
</evidence>
<proteinExistence type="predicted"/>
<reference evidence="1" key="1">
    <citation type="journal article" date="2020" name="Nature">
        <title>Giant virus diversity and host interactions through global metagenomics.</title>
        <authorList>
            <person name="Schulz F."/>
            <person name="Roux S."/>
            <person name="Paez-Espino D."/>
            <person name="Jungbluth S."/>
            <person name="Walsh D.A."/>
            <person name="Denef V.J."/>
            <person name="McMahon K.D."/>
            <person name="Konstantinidis K.T."/>
            <person name="Eloe-Fadrosh E.A."/>
            <person name="Kyrpides N.C."/>
            <person name="Woyke T."/>
        </authorList>
    </citation>
    <scope>NUCLEOTIDE SEQUENCE</scope>
    <source>
        <strain evidence="1">GVMAG-M-3300023179-27</strain>
    </source>
</reference>
<dbReference type="AlphaFoldDB" id="A0A6C0EC21"/>
<dbReference type="EMBL" id="MN739775">
    <property type="protein sequence ID" value="QHT25819.1"/>
    <property type="molecule type" value="Genomic_DNA"/>
</dbReference>
<organism evidence="1">
    <name type="scientific">viral metagenome</name>
    <dbReference type="NCBI Taxonomy" id="1070528"/>
    <lineage>
        <taxon>unclassified sequences</taxon>
        <taxon>metagenomes</taxon>
        <taxon>organismal metagenomes</taxon>
    </lineage>
</organism>